<dbReference type="AlphaFoldDB" id="A0A0C1Y4M8"/>
<accession>A0A0C1Y4M8</accession>
<comment type="caution">
    <text evidence="1">The sequence shown here is derived from an EMBL/GenBank/DDBJ whole genome shotgun (WGS) entry which is preliminary data.</text>
</comment>
<sequence length="127" mass="13541">MTGLATTTADVSFASPVWETVRFRRAKEKKGWALLGIPQQVYPLVALRLFELQAKLINRHEAEGFTNLLFEAPPSVAAKLACAFPAPPGCDVLKVAESGDRILSGKAAKSAKAIAQRPDPSDVPAVA</sequence>
<reference evidence="1" key="1">
    <citation type="submission" date="2014-11" db="EMBL/GenBank/DDBJ databases">
        <authorList>
            <person name="Malar M.C."/>
            <person name="Sen D."/>
            <person name="Tripathy S."/>
        </authorList>
    </citation>
    <scope>NUCLEOTIDE SEQUENCE</scope>
    <source>
        <strain evidence="1">BDU141951</strain>
    </source>
</reference>
<gene>
    <name evidence="1" type="ORF">QQ91_007455</name>
</gene>
<dbReference type="EMBL" id="JTHE02000003">
    <property type="protein sequence ID" value="NEV66951.1"/>
    <property type="molecule type" value="Genomic_DNA"/>
</dbReference>
<proteinExistence type="predicted"/>
<protein>
    <submittedName>
        <fullName evidence="1">Uncharacterized protein</fullName>
    </submittedName>
</protein>
<reference evidence="1" key="3">
    <citation type="submission" date="2020-02" db="EMBL/GenBank/DDBJ databases">
        <authorList>
            <person name="Sarangi A.N."/>
            <person name="Ghosh S."/>
            <person name="Mukherjee M."/>
            <person name="Tripathy S."/>
        </authorList>
    </citation>
    <scope>NUCLEOTIDE SEQUENCE</scope>
    <source>
        <strain evidence="1">BDU141951</strain>
    </source>
</reference>
<reference evidence="1" key="2">
    <citation type="journal article" date="2015" name="Genome Announc.">
        <title>Draft Genome Sequence of Filamentous Marine Cyanobacterium Lyngbya confervoides Strain BDU141951.</title>
        <authorList>
            <person name="Chandrababunaidu M.M."/>
            <person name="Sen D."/>
            <person name="Tripathy S."/>
        </authorList>
    </citation>
    <scope>NUCLEOTIDE SEQUENCE</scope>
    <source>
        <strain evidence="1">BDU141951</strain>
    </source>
</reference>
<name>A0A0C1Y4M8_9CYAN</name>
<organism evidence="1">
    <name type="scientific">Lyngbya confervoides BDU141951</name>
    <dbReference type="NCBI Taxonomy" id="1574623"/>
    <lineage>
        <taxon>Bacteria</taxon>
        <taxon>Bacillati</taxon>
        <taxon>Cyanobacteriota</taxon>
        <taxon>Cyanophyceae</taxon>
        <taxon>Oscillatoriophycideae</taxon>
        <taxon>Oscillatoriales</taxon>
        <taxon>Microcoleaceae</taxon>
        <taxon>Lyngbya</taxon>
    </lineage>
</organism>
<evidence type="ECO:0000313" key="1">
    <source>
        <dbReference type="EMBL" id="NEV66951.1"/>
    </source>
</evidence>